<keyword evidence="1" id="KW-1133">Transmembrane helix</keyword>
<reference evidence="2 3" key="1">
    <citation type="submission" date="2024-04" db="EMBL/GenBank/DDBJ databases">
        <title>draft genome sequnece of Flavobacterium buctense JCM 30750.</title>
        <authorList>
            <person name="Kim D.-U."/>
        </authorList>
    </citation>
    <scope>NUCLEOTIDE SEQUENCE [LARGE SCALE GENOMIC DNA]</scope>
    <source>
        <strain evidence="2 3">JCM 30750</strain>
    </source>
</reference>
<keyword evidence="1" id="KW-0472">Membrane</keyword>
<proteinExistence type="predicted"/>
<dbReference type="Pfam" id="PF13174">
    <property type="entry name" value="TPR_6"/>
    <property type="match status" value="1"/>
</dbReference>
<dbReference type="InterPro" id="IPR019734">
    <property type="entry name" value="TPR_rpt"/>
</dbReference>
<dbReference type="SUPFAM" id="SSF48452">
    <property type="entry name" value="TPR-like"/>
    <property type="match status" value="1"/>
</dbReference>
<gene>
    <name evidence="2" type="ORF">WMW71_05000</name>
</gene>
<evidence type="ECO:0000313" key="3">
    <source>
        <dbReference type="Proteomes" id="UP001491349"/>
    </source>
</evidence>
<dbReference type="InterPro" id="IPR011990">
    <property type="entry name" value="TPR-like_helical_dom_sf"/>
</dbReference>
<feature type="transmembrane region" description="Helical" evidence="1">
    <location>
        <begin position="60"/>
        <end position="78"/>
    </location>
</feature>
<dbReference type="Pfam" id="PF13432">
    <property type="entry name" value="TPR_16"/>
    <property type="match status" value="1"/>
</dbReference>
<comment type="caution">
    <text evidence="2">The sequence shown here is derived from an EMBL/GenBank/DDBJ whole genome shotgun (WGS) entry which is preliminary data.</text>
</comment>
<accession>A0ABU9E0Z7</accession>
<organism evidence="2 3">
    <name type="scientific">Flavobacterium buctense</name>
    <dbReference type="NCBI Taxonomy" id="1648146"/>
    <lineage>
        <taxon>Bacteria</taxon>
        <taxon>Pseudomonadati</taxon>
        <taxon>Bacteroidota</taxon>
        <taxon>Flavobacteriia</taxon>
        <taxon>Flavobacteriales</taxon>
        <taxon>Flavobacteriaceae</taxon>
        <taxon>Flavobacterium</taxon>
    </lineage>
</organism>
<dbReference type="EMBL" id="JBBPCB010000002">
    <property type="protein sequence ID" value="MEK8179690.1"/>
    <property type="molecule type" value="Genomic_DNA"/>
</dbReference>
<protein>
    <submittedName>
        <fullName evidence="2">Tetratricopeptide repeat protein</fullName>
    </submittedName>
</protein>
<dbReference type="Gene3D" id="1.25.40.10">
    <property type="entry name" value="Tetratricopeptide repeat domain"/>
    <property type="match status" value="2"/>
</dbReference>
<dbReference type="RefSeq" id="WP_187660171.1">
    <property type="nucleotide sequence ID" value="NZ_JACTAB010000003.1"/>
</dbReference>
<keyword evidence="1" id="KW-0812">Transmembrane</keyword>
<evidence type="ECO:0000313" key="2">
    <source>
        <dbReference type="EMBL" id="MEK8179690.1"/>
    </source>
</evidence>
<dbReference type="Proteomes" id="UP001491349">
    <property type="component" value="Unassembled WGS sequence"/>
</dbReference>
<evidence type="ECO:0000256" key="1">
    <source>
        <dbReference type="SAM" id="Phobius"/>
    </source>
</evidence>
<name>A0ABU9E0Z7_9FLAO</name>
<sequence length="262" mass="28496">MATFNKRGYRSPKEKEEKLDNNFIEDVNVDAKDSTTAKAFDTLDESASRAEDFIAKNQKVILGLLATVVLAVVGYFAYEKFIAEPNQQNAADELFTAQQNFQKAVDGDVKADSLFNLVLNGSEGKFGVIKIAEEYSGTDAANQANYMAGIAYLNTGKYAEAIASLEKFSSKDVTLSALAIGAIGDAYAQQNKQKEALDFYVKAADANLTNDFTRPRFLLKAGKTALASGNKAEALKYFTEIKDNFDTTPEGQQIDALIGLAQ</sequence>
<keyword evidence="3" id="KW-1185">Reference proteome</keyword>